<dbReference type="Gene3D" id="3.30.497.10">
    <property type="entry name" value="Antithrombin, subunit I, domain 2"/>
    <property type="match status" value="1"/>
</dbReference>
<reference evidence="6" key="2">
    <citation type="submission" date="2020-06" db="EMBL/GenBank/DDBJ databases">
        <authorList>
            <person name="Sheffer M."/>
        </authorList>
    </citation>
    <scope>NUCLEOTIDE SEQUENCE</scope>
</reference>
<comment type="caution">
    <text evidence="6">The sequence shown here is derived from an EMBL/GenBank/DDBJ whole genome shotgun (WGS) entry which is preliminary data.</text>
</comment>
<keyword evidence="3" id="KW-0722">Serine protease inhibitor</keyword>
<evidence type="ECO:0000256" key="3">
    <source>
        <dbReference type="ARBA" id="ARBA00022900"/>
    </source>
</evidence>
<dbReference type="AlphaFoldDB" id="A0A8T0FID9"/>
<dbReference type="InterPro" id="IPR000215">
    <property type="entry name" value="Serpin_fam"/>
</dbReference>
<proteinExistence type="inferred from homology"/>
<dbReference type="InterPro" id="IPR042178">
    <property type="entry name" value="Serpin_sf_1"/>
</dbReference>
<dbReference type="InterPro" id="IPR036186">
    <property type="entry name" value="Serpin_sf"/>
</dbReference>
<dbReference type="InterPro" id="IPR023796">
    <property type="entry name" value="Serpin_dom"/>
</dbReference>
<evidence type="ECO:0000313" key="6">
    <source>
        <dbReference type="EMBL" id="KAF8788593.1"/>
    </source>
</evidence>
<reference evidence="6" key="1">
    <citation type="journal article" date="2020" name="bioRxiv">
        <title>Chromosome-level reference genome of the European wasp spider Argiope bruennichi: a resource for studies on range expansion and evolutionary adaptation.</title>
        <authorList>
            <person name="Sheffer M.M."/>
            <person name="Hoppe A."/>
            <person name="Krehenwinkel H."/>
            <person name="Uhl G."/>
            <person name="Kuss A.W."/>
            <person name="Jensen L."/>
            <person name="Jensen C."/>
            <person name="Gillespie R.G."/>
            <person name="Hoff K.J."/>
            <person name="Prost S."/>
        </authorList>
    </citation>
    <scope>NUCLEOTIDE SEQUENCE</scope>
</reference>
<keyword evidence="7" id="KW-1185">Reference proteome</keyword>
<feature type="domain" description="Serpin" evidence="5">
    <location>
        <begin position="1"/>
        <end position="198"/>
    </location>
</feature>
<organism evidence="6 7">
    <name type="scientific">Argiope bruennichi</name>
    <name type="common">Wasp spider</name>
    <name type="synonym">Aranea bruennichi</name>
    <dbReference type="NCBI Taxonomy" id="94029"/>
    <lineage>
        <taxon>Eukaryota</taxon>
        <taxon>Metazoa</taxon>
        <taxon>Ecdysozoa</taxon>
        <taxon>Arthropoda</taxon>
        <taxon>Chelicerata</taxon>
        <taxon>Arachnida</taxon>
        <taxon>Araneae</taxon>
        <taxon>Araneomorphae</taxon>
        <taxon>Entelegynae</taxon>
        <taxon>Araneoidea</taxon>
        <taxon>Araneidae</taxon>
        <taxon>Argiope</taxon>
    </lineage>
</organism>
<dbReference type="SUPFAM" id="SSF56574">
    <property type="entry name" value="Serpins"/>
    <property type="match status" value="1"/>
</dbReference>
<dbReference type="InterPro" id="IPR042185">
    <property type="entry name" value="Serpin_sf_2"/>
</dbReference>
<evidence type="ECO:0000259" key="5">
    <source>
        <dbReference type="SMART" id="SM00093"/>
    </source>
</evidence>
<evidence type="ECO:0000256" key="4">
    <source>
        <dbReference type="RuleBase" id="RU000411"/>
    </source>
</evidence>
<dbReference type="Gene3D" id="2.30.39.10">
    <property type="entry name" value="Alpha-1-antitrypsin, domain 1"/>
    <property type="match status" value="1"/>
</dbReference>
<gene>
    <name evidence="6" type="ORF">HNY73_006621</name>
</gene>
<dbReference type="SMART" id="SM00093">
    <property type="entry name" value="SERPIN"/>
    <property type="match status" value="1"/>
</dbReference>
<dbReference type="PANTHER" id="PTHR11461:SF211">
    <property type="entry name" value="GH10112P-RELATED"/>
    <property type="match status" value="1"/>
</dbReference>
<keyword evidence="2" id="KW-0646">Protease inhibitor</keyword>
<dbReference type="EMBL" id="JABXBU010000012">
    <property type="protein sequence ID" value="KAF8788593.1"/>
    <property type="molecule type" value="Genomic_DNA"/>
</dbReference>
<dbReference type="PANTHER" id="PTHR11461">
    <property type="entry name" value="SERINE PROTEASE INHIBITOR, SERPIN"/>
    <property type="match status" value="1"/>
</dbReference>
<evidence type="ECO:0000313" key="7">
    <source>
        <dbReference type="Proteomes" id="UP000807504"/>
    </source>
</evidence>
<evidence type="ECO:0000256" key="2">
    <source>
        <dbReference type="ARBA" id="ARBA00022690"/>
    </source>
</evidence>
<dbReference type="Proteomes" id="UP000807504">
    <property type="component" value="Unassembled WGS sequence"/>
</dbReference>
<sequence>MIPKLLKSLNPATVMVLLNAVYFKGFWLNQFDKKKTRLEKFNIRGEKKNCKEVEMMHITERFSIAQKESYKVLELPYKGGDISMLIFLPNVINGLKDLESSLTCDFLRDLKQNMWMTRVNVALPKFKIDYSKSLKKTFQNMGVRRLFCADAQLGGLSKESDGLYASDVIHQAVIEVNEEGSEASAATAIPIFRCRVEEL</sequence>
<dbReference type="Pfam" id="PF00079">
    <property type="entry name" value="Serpin"/>
    <property type="match status" value="1"/>
</dbReference>
<protein>
    <submittedName>
        <fullName evidence="6">Antithrombin-III like protein</fullName>
    </submittedName>
</protein>
<name>A0A8T0FID9_ARGBR</name>
<dbReference type="GO" id="GO:0004867">
    <property type="term" value="F:serine-type endopeptidase inhibitor activity"/>
    <property type="evidence" value="ECO:0007669"/>
    <property type="project" value="UniProtKB-KW"/>
</dbReference>
<accession>A0A8T0FID9</accession>
<comment type="similarity">
    <text evidence="1 4">Belongs to the serpin family.</text>
</comment>
<dbReference type="GO" id="GO:0005615">
    <property type="term" value="C:extracellular space"/>
    <property type="evidence" value="ECO:0007669"/>
    <property type="project" value="InterPro"/>
</dbReference>
<evidence type="ECO:0000256" key="1">
    <source>
        <dbReference type="ARBA" id="ARBA00009500"/>
    </source>
</evidence>